<dbReference type="GO" id="GO:0003700">
    <property type="term" value="F:DNA-binding transcription factor activity"/>
    <property type="evidence" value="ECO:0007669"/>
    <property type="project" value="InterPro"/>
</dbReference>
<dbReference type="AlphaFoldDB" id="A0A1N7HU11"/>
<dbReference type="OrthoDB" id="323290at2"/>
<protein>
    <submittedName>
        <fullName evidence="5">Helix-turn-helix domain-containing protein</fullName>
    </submittedName>
</protein>
<dbReference type="GO" id="GO:0043565">
    <property type="term" value="F:sequence-specific DNA binding"/>
    <property type="evidence" value="ECO:0007669"/>
    <property type="project" value="InterPro"/>
</dbReference>
<reference evidence="6" key="1">
    <citation type="submission" date="2017-01" db="EMBL/GenBank/DDBJ databases">
        <authorList>
            <person name="Varghese N."/>
            <person name="Submissions S."/>
        </authorList>
    </citation>
    <scope>NUCLEOTIDE SEQUENCE [LARGE SCALE GENOMIC DNA]</scope>
    <source>
        <strain evidence="6">DSM 17126</strain>
    </source>
</reference>
<keyword evidence="2" id="KW-0238">DNA-binding</keyword>
<dbReference type="RefSeq" id="WP_076503889.1">
    <property type="nucleotide sequence ID" value="NZ_FTNY01000001.1"/>
</dbReference>
<dbReference type="InterPro" id="IPR050204">
    <property type="entry name" value="AraC_XylS_family_regulators"/>
</dbReference>
<dbReference type="PROSITE" id="PS01124">
    <property type="entry name" value="HTH_ARAC_FAMILY_2"/>
    <property type="match status" value="1"/>
</dbReference>
<evidence type="ECO:0000256" key="3">
    <source>
        <dbReference type="ARBA" id="ARBA00023163"/>
    </source>
</evidence>
<gene>
    <name evidence="5" type="ORF">SAMN05421639_101119</name>
</gene>
<evidence type="ECO:0000313" key="6">
    <source>
        <dbReference type="Proteomes" id="UP000186373"/>
    </source>
</evidence>
<dbReference type="InterPro" id="IPR009057">
    <property type="entry name" value="Homeodomain-like_sf"/>
</dbReference>
<organism evidence="5 6">
    <name type="scientific">Chryseobacterium shigense</name>
    <dbReference type="NCBI Taxonomy" id="297244"/>
    <lineage>
        <taxon>Bacteria</taxon>
        <taxon>Pseudomonadati</taxon>
        <taxon>Bacteroidota</taxon>
        <taxon>Flavobacteriia</taxon>
        <taxon>Flavobacteriales</taxon>
        <taxon>Weeksellaceae</taxon>
        <taxon>Chryseobacterium group</taxon>
        <taxon>Chryseobacterium</taxon>
    </lineage>
</organism>
<evidence type="ECO:0000256" key="2">
    <source>
        <dbReference type="ARBA" id="ARBA00023125"/>
    </source>
</evidence>
<dbReference type="SMART" id="SM00342">
    <property type="entry name" value="HTH_ARAC"/>
    <property type="match status" value="1"/>
</dbReference>
<keyword evidence="3" id="KW-0804">Transcription</keyword>
<sequence>MQIQPPRHLSSYIRHYIFLENAGSERKSLRLFTDGSTGLILSGSQDLYAANSGHHIPSSFFYGQPSGYKDFMAEGSFSMLAVVFQPYFFNILLKISAKEAKNQIISAEDILKNKLLVFQEGLSAGTDPKMIISQLNIFFTQFLSENISSDHVLIKAVQQLMLTNKGSVSSKELEQFTGYSERHLERKFEDYIGLTPKKYGRIIRLHHFINLMKKNSASESIAALSYEAGYTDQSHLIKDFKSYIGLTPNQYLKTQNKLAINFIEL</sequence>
<dbReference type="InterPro" id="IPR046532">
    <property type="entry name" value="DUF6597"/>
</dbReference>
<proteinExistence type="predicted"/>
<dbReference type="EMBL" id="FTNY01000001">
    <property type="protein sequence ID" value="SIS28251.1"/>
    <property type="molecule type" value="Genomic_DNA"/>
</dbReference>
<dbReference type="PANTHER" id="PTHR46796:SF13">
    <property type="entry name" value="HTH-TYPE TRANSCRIPTIONAL ACTIVATOR RHAS"/>
    <property type="match status" value="1"/>
</dbReference>
<dbReference type="Pfam" id="PF20240">
    <property type="entry name" value="DUF6597"/>
    <property type="match status" value="1"/>
</dbReference>
<dbReference type="Gene3D" id="1.10.10.60">
    <property type="entry name" value="Homeodomain-like"/>
    <property type="match status" value="1"/>
</dbReference>
<keyword evidence="6" id="KW-1185">Reference proteome</keyword>
<evidence type="ECO:0000259" key="4">
    <source>
        <dbReference type="PROSITE" id="PS01124"/>
    </source>
</evidence>
<dbReference type="SUPFAM" id="SSF46689">
    <property type="entry name" value="Homeodomain-like"/>
    <property type="match status" value="1"/>
</dbReference>
<accession>A0A1N7HU11</accession>
<dbReference type="Pfam" id="PF12833">
    <property type="entry name" value="HTH_18"/>
    <property type="match status" value="1"/>
</dbReference>
<evidence type="ECO:0000256" key="1">
    <source>
        <dbReference type="ARBA" id="ARBA00023015"/>
    </source>
</evidence>
<dbReference type="InterPro" id="IPR018060">
    <property type="entry name" value="HTH_AraC"/>
</dbReference>
<keyword evidence="1" id="KW-0805">Transcription regulation</keyword>
<dbReference type="PANTHER" id="PTHR46796">
    <property type="entry name" value="HTH-TYPE TRANSCRIPTIONAL ACTIVATOR RHAS-RELATED"/>
    <property type="match status" value="1"/>
</dbReference>
<name>A0A1N7HU11_9FLAO</name>
<evidence type="ECO:0000313" key="5">
    <source>
        <dbReference type="EMBL" id="SIS28251.1"/>
    </source>
</evidence>
<feature type="domain" description="HTH araC/xylS-type" evidence="4">
    <location>
        <begin position="151"/>
        <end position="254"/>
    </location>
</feature>
<dbReference type="Proteomes" id="UP000186373">
    <property type="component" value="Unassembled WGS sequence"/>
</dbReference>